<keyword evidence="5" id="KW-0216">Detoxification</keyword>
<dbReference type="PANTHER" id="PTHR42747">
    <property type="entry name" value="NITRONATE MONOOXYGENASE-RELATED"/>
    <property type="match status" value="1"/>
</dbReference>
<comment type="similarity">
    <text evidence="3">Belongs to the nitronate monooxygenase family. NMO class I subfamily.</text>
</comment>
<dbReference type="PANTHER" id="PTHR42747:SF3">
    <property type="entry name" value="NITRONATE MONOOXYGENASE-RELATED"/>
    <property type="match status" value="1"/>
</dbReference>
<evidence type="ECO:0000256" key="11">
    <source>
        <dbReference type="ARBA" id="ARBA00031155"/>
    </source>
</evidence>
<dbReference type="SUPFAM" id="SSF51412">
    <property type="entry name" value="Inosine monophosphate dehydrogenase (IMPDH)"/>
    <property type="match status" value="1"/>
</dbReference>
<keyword evidence="6" id="KW-0285">Flavoprotein</keyword>
<evidence type="ECO:0000313" key="14">
    <source>
        <dbReference type="Proteomes" id="UP000656813"/>
    </source>
</evidence>
<evidence type="ECO:0000256" key="6">
    <source>
        <dbReference type="ARBA" id="ARBA00022630"/>
    </source>
</evidence>
<evidence type="ECO:0000256" key="9">
    <source>
        <dbReference type="ARBA" id="ARBA00023002"/>
    </source>
</evidence>
<dbReference type="InterPro" id="IPR013785">
    <property type="entry name" value="Aldolase_TIM"/>
</dbReference>
<comment type="caution">
    <text evidence="13">The sequence shown here is derived from an EMBL/GenBank/DDBJ whole genome shotgun (WGS) entry which is preliminary data.</text>
</comment>
<evidence type="ECO:0000256" key="2">
    <source>
        <dbReference type="ARBA" id="ARBA00003535"/>
    </source>
</evidence>
<proteinExistence type="inferred from homology"/>
<protein>
    <recommendedName>
        <fullName evidence="4">Probable nitronate monooxygenase</fullName>
    </recommendedName>
    <alternativeName>
        <fullName evidence="11">Propionate 3-nitronate monooxygenase</fullName>
    </alternativeName>
</protein>
<keyword evidence="14" id="KW-1185">Reference proteome</keyword>
<evidence type="ECO:0000256" key="1">
    <source>
        <dbReference type="ARBA" id="ARBA00001917"/>
    </source>
</evidence>
<reference evidence="13" key="1">
    <citation type="journal article" date="2014" name="Int. J. Syst. Evol. Microbiol.">
        <title>Complete genome sequence of Corynebacterium casei LMG S-19264T (=DSM 44701T), isolated from a smear-ripened cheese.</title>
        <authorList>
            <consortium name="US DOE Joint Genome Institute (JGI-PGF)"/>
            <person name="Walter F."/>
            <person name="Albersmeier A."/>
            <person name="Kalinowski J."/>
            <person name="Ruckert C."/>
        </authorList>
    </citation>
    <scope>NUCLEOTIDE SEQUENCE</scope>
    <source>
        <strain evidence="13">CGMCC 1.12777</strain>
    </source>
</reference>
<evidence type="ECO:0000256" key="3">
    <source>
        <dbReference type="ARBA" id="ARBA00009881"/>
    </source>
</evidence>
<dbReference type="GO" id="GO:0018580">
    <property type="term" value="F:nitronate monooxygenase activity"/>
    <property type="evidence" value="ECO:0007669"/>
    <property type="project" value="InterPro"/>
</dbReference>
<evidence type="ECO:0000256" key="7">
    <source>
        <dbReference type="ARBA" id="ARBA00022643"/>
    </source>
</evidence>
<dbReference type="Pfam" id="PF03060">
    <property type="entry name" value="NMO"/>
    <property type="match status" value="1"/>
</dbReference>
<accession>A0A8J2ZZH4</accession>
<evidence type="ECO:0000256" key="10">
    <source>
        <dbReference type="ARBA" id="ARBA00023033"/>
    </source>
</evidence>
<dbReference type="Gene3D" id="3.20.20.70">
    <property type="entry name" value="Aldolase class I"/>
    <property type="match status" value="1"/>
</dbReference>
<evidence type="ECO:0000256" key="4">
    <source>
        <dbReference type="ARBA" id="ARBA00013457"/>
    </source>
</evidence>
<evidence type="ECO:0000256" key="12">
    <source>
        <dbReference type="ARBA" id="ARBA00049401"/>
    </source>
</evidence>
<dbReference type="EMBL" id="BMFV01000033">
    <property type="protein sequence ID" value="GGH86593.1"/>
    <property type="molecule type" value="Genomic_DNA"/>
</dbReference>
<sequence>MWYDNRVTQGLRIQYPIIQAGMAGGITTPELVATVSNAGGLGTLGAGYMSPEHMRADIRKIKQLTTKPFGVNLFIPEIPDMSDKEIAKANEWLQPVRETLGLPEKPEVEKPTASLFQEQIDIIIEENVPVCSFTFGIPSKETVQRLKMREIVVIGTATSVKEAIVNEENGMDMVVVQGSEAGGHRGTFMGSFEQAMIGTMALVPQTVDHVTIPVIAAGGIMDGRGILAAMVLGAQAVQMGTAFVTSLESGAQNPHKEAILTSSEDQLVVTSTFSGKPARGIRNAFITRMAKHEKELPPYPIQNTLTKAIRSEAAKQNRPEWMSLWCGQNPRLSKPLPAGELIADLVAQVEQLIKSSRKGWES</sequence>
<dbReference type="InterPro" id="IPR004136">
    <property type="entry name" value="NMO"/>
</dbReference>
<comment type="catalytic activity">
    <reaction evidence="12">
        <text>3 propionate 3-nitronate + 3 O2 + H2O = 3 3-oxopropanoate + 2 nitrate + nitrite + H2O2 + 3 H(+)</text>
        <dbReference type="Rhea" id="RHEA:57332"/>
        <dbReference type="ChEBI" id="CHEBI:15377"/>
        <dbReference type="ChEBI" id="CHEBI:15378"/>
        <dbReference type="ChEBI" id="CHEBI:15379"/>
        <dbReference type="ChEBI" id="CHEBI:16240"/>
        <dbReference type="ChEBI" id="CHEBI:16301"/>
        <dbReference type="ChEBI" id="CHEBI:17632"/>
        <dbReference type="ChEBI" id="CHEBI:33190"/>
        <dbReference type="ChEBI" id="CHEBI:136067"/>
    </reaction>
</comment>
<dbReference type="RefSeq" id="WP_188498647.1">
    <property type="nucleotide sequence ID" value="NZ_BMFV01000033.1"/>
</dbReference>
<keyword evidence="7" id="KW-0288">FMN</keyword>
<organism evidence="13 14">
    <name type="scientific">Pullulanibacillus pueri</name>
    <dbReference type="NCBI Taxonomy" id="1437324"/>
    <lineage>
        <taxon>Bacteria</taxon>
        <taxon>Bacillati</taxon>
        <taxon>Bacillota</taxon>
        <taxon>Bacilli</taxon>
        <taxon>Bacillales</taxon>
        <taxon>Sporolactobacillaceae</taxon>
        <taxon>Pullulanibacillus</taxon>
    </lineage>
</organism>
<keyword evidence="10 13" id="KW-0503">Monooxygenase</keyword>
<dbReference type="AlphaFoldDB" id="A0A8J2ZZH4"/>
<keyword evidence="9" id="KW-0560">Oxidoreductase</keyword>
<gene>
    <name evidence="13" type="ORF">GCM10007096_34660</name>
</gene>
<comment type="function">
    <text evidence="2">Nitronate monooxygenase that uses molecular oxygen to catalyze the oxidative denitrification of alkyl nitronates. Acts on propionate 3-nitronate (P3N), the presumed physiological substrate. Probably functions in the detoxification of P3N, a metabolic poison produced by plants and fungi as a defense mechanism.</text>
</comment>
<evidence type="ECO:0000256" key="5">
    <source>
        <dbReference type="ARBA" id="ARBA00022575"/>
    </source>
</evidence>
<dbReference type="Proteomes" id="UP000656813">
    <property type="component" value="Unassembled WGS sequence"/>
</dbReference>
<comment type="cofactor">
    <cofactor evidence="1">
        <name>FMN</name>
        <dbReference type="ChEBI" id="CHEBI:58210"/>
    </cofactor>
</comment>
<dbReference type="FunFam" id="3.20.20.70:FF:000154">
    <property type="entry name" value="Probable nitronate monooxygenase"/>
    <property type="match status" value="1"/>
</dbReference>
<name>A0A8J2ZZH4_9BACL</name>
<reference evidence="13" key="2">
    <citation type="submission" date="2020-09" db="EMBL/GenBank/DDBJ databases">
        <authorList>
            <person name="Sun Q."/>
            <person name="Zhou Y."/>
        </authorList>
    </citation>
    <scope>NUCLEOTIDE SEQUENCE</scope>
    <source>
        <strain evidence="13">CGMCC 1.12777</strain>
    </source>
</reference>
<evidence type="ECO:0000256" key="8">
    <source>
        <dbReference type="ARBA" id="ARBA00022741"/>
    </source>
</evidence>
<dbReference type="GO" id="GO:0009636">
    <property type="term" value="P:response to toxic substance"/>
    <property type="evidence" value="ECO:0007669"/>
    <property type="project" value="UniProtKB-KW"/>
</dbReference>
<keyword evidence="8" id="KW-0547">Nucleotide-binding</keyword>
<dbReference type="CDD" id="cd04730">
    <property type="entry name" value="NPD_like"/>
    <property type="match status" value="1"/>
</dbReference>
<dbReference type="GO" id="GO:0000166">
    <property type="term" value="F:nucleotide binding"/>
    <property type="evidence" value="ECO:0007669"/>
    <property type="project" value="UniProtKB-KW"/>
</dbReference>
<evidence type="ECO:0000313" key="13">
    <source>
        <dbReference type="EMBL" id="GGH86593.1"/>
    </source>
</evidence>